<dbReference type="PANTHER" id="PTHR43747">
    <property type="entry name" value="FAD-BINDING PROTEIN"/>
    <property type="match status" value="1"/>
</dbReference>
<dbReference type="OMA" id="PENSAWN"/>
<accession>R7SD80</accession>
<dbReference type="PANTHER" id="PTHR43747:SF5">
    <property type="entry name" value="FAD-BINDING DOMAIN-CONTAINING PROTEIN"/>
    <property type="match status" value="1"/>
</dbReference>
<evidence type="ECO:0000256" key="1">
    <source>
        <dbReference type="ARBA" id="ARBA00005706"/>
    </source>
</evidence>
<dbReference type="GO" id="GO:0140907">
    <property type="term" value="F:flavin-dependent halogenase activity"/>
    <property type="evidence" value="ECO:0007669"/>
    <property type="project" value="UniProtKB-ARBA"/>
</dbReference>
<evidence type="ECO:0000313" key="5">
    <source>
        <dbReference type="Proteomes" id="UP000053558"/>
    </source>
</evidence>
<dbReference type="InterPro" id="IPR050816">
    <property type="entry name" value="Flavin-dep_Halogenase_NPB"/>
</dbReference>
<reference evidence="5" key="1">
    <citation type="journal article" date="2012" name="Science">
        <title>The Paleozoic origin of enzymatic lignin decomposition reconstructed from 31 fungal genomes.</title>
        <authorList>
            <person name="Floudas D."/>
            <person name="Binder M."/>
            <person name="Riley R."/>
            <person name="Barry K."/>
            <person name="Blanchette R.A."/>
            <person name="Henrissat B."/>
            <person name="Martinez A.T."/>
            <person name="Otillar R."/>
            <person name="Spatafora J.W."/>
            <person name="Yadav J.S."/>
            <person name="Aerts A."/>
            <person name="Benoit I."/>
            <person name="Boyd A."/>
            <person name="Carlson A."/>
            <person name="Copeland A."/>
            <person name="Coutinho P.M."/>
            <person name="de Vries R.P."/>
            <person name="Ferreira P."/>
            <person name="Findley K."/>
            <person name="Foster B."/>
            <person name="Gaskell J."/>
            <person name="Glotzer D."/>
            <person name="Gorecki P."/>
            <person name="Heitman J."/>
            <person name="Hesse C."/>
            <person name="Hori C."/>
            <person name="Igarashi K."/>
            <person name="Jurgens J.A."/>
            <person name="Kallen N."/>
            <person name="Kersten P."/>
            <person name="Kohler A."/>
            <person name="Kuees U."/>
            <person name="Kumar T.K.A."/>
            <person name="Kuo A."/>
            <person name="LaButti K."/>
            <person name="Larrondo L.F."/>
            <person name="Lindquist E."/>
            <person name="Ling A."/>
            <person name="Lombard V."/>
            <person name="Lucas S."/>
            <person name="Lundell T."/>
            <person name="Martin R."/>
            <person name="McLaughlin D.J."/>
            <person name="Morgenstern I."/>
            <person name="Morin E."/>
            <person name="Murat C."/>
            <person name="Nagy L.G."/>
            <person name="Nolan M."/>
            <person name="Ohm R.A."/>
            <person name="Patyshakuliyeva A."/>
            <person name="Rokas A."/>
            <person name="Ruiz-Duenas F.J."/>
            <person name="Sabat G."/>
            <person name="Salamov A."/>
            <person name="Samejima M."/>
            <person name="Schmutz J."/>
            <person name="Slot J.C."/>
            <person name="St John F."/>
            <person name="Stenlid J."/>
            <person name="Sun H."/>
            <person name="Sun S."/>
            <person name="Syed K."/>
            <person name="Tsang A."/>
            <person name="Wiebenga A."/>
            <person name="Young D."/>
            <person name="Pisabarro A."/>
            <person name="Eastwood D.C."/>
            <person name="Martin F."/>
            <person name="Cullen D."/>
            <person name="Grigoriev I.V."/>
            <person name="Hibbett D.S."/>
        </authorList>
    </citation>
    <scope>NUCLEOTIDE SEQUENCE [LARGE SCALE GENOMIC DNA]</scope>
    <source>
        <strain evidence="5">RWD-64-598 SS2</strain>
    </source>
</reference>
<evidence type="ECO:0000256" key="3">
    <source>
        <dbReference type="ARBA" id="ARBA00049364"/>
    </source>
</evidence>
<comment type="catalytic activity">
    <reaction evidence="3">
        <text>melleolide F + FADH2 + chloride + O2 = 6'-chloromelleolide F + FAD + 2 H2O + H(+)</text>
        <dbReference type="Rhea" id="RHEA:67160"/>
        <dbReference type="ChEBI" id="CHEBI:15377"/>
        <dbReference type="ChEBI" id="CHEBI:15378"/>
        <dbReference type="ChEBI" id="CHEBI:15379"/>
        <dbReference type="ChEBI" id="CHEBI:17996"/>
        <dbReference type="ChEBI" id="CHEBI:57692"/>
        <dbReference type="ChEBI" id="CHEBI:58307"/>
        <dbReference type="ChEBI" id="CHEBI:167712"/>
        <dbReference type="ChEBI" id="CHEBI:167713"/>
    </reaction>
    <physiologicalReaction direction="left-to-right" evidence="3">
        <dbReference type="Rhea" id="RHEA:67161"/>
    </physiologicalReaction>
</comment>
<comment type="similarity">
    <text evidence="1">Belongs to the flavin-dependent halogenase family.</text>
</comment>
<proteinExistence type="inferred from homology"/>
<sequence>MFRRAAKCSAVTLDGVTVTSIEWDQPSPAMARDIVASWKTLDGATGRTTFDYLIDASGRAGILSTQYLKSRKLNNSLKNVARWAYWEGDGIEKHSPGATREVGHVIEQEISNKKAELCSAADPSVTEDLLGHYLTELKLAPRIQDPIADDKLIASKNGAATVRSASGYSYLGSSYASAFIGPYFSSGIHLALSSGLSAAATISALIKGNIFETDAAEWHTVKVGTGYMRFLYVVWSAYRQIRSQSVPVLSDSDEDNFDCAFAHFRPVIRDNADVGKDMSESELQVTIEFCMQAYVEPPNPEERVAVKARVGDLKLEEAVKALDGNLSAVQRHQQRPEREELNGYRIKLVQGSLGLEQA</sequence>
<organism evidence="4 5">
    <name type="scientific">Coniophora puteana (strain RWD-64-598)</name>
    <name type="common">Brown rot fungus</name>
    <dbReference type="NCBI Taxonomy" id="741705"/>
    <lineage>
        <taxon>Eukaryota</taxon>
        <taxon>Fungi</taxon>
        <taxon>Dikarya</taxon>
        <taxon>Basidiomycota</taxon>
        <taxon>Agaricomycotina</taxon>
        <taxon>Agaricomycetes</taxon>
        <taxon>Agaricomycetidae</taxon>
        <taxon>Boletales</taxon>
        <taxon>Coniophorineae</taxon>
        <taxon>Coniophoraceae</taxon>
        <taxon>Coniophora</taxon>
    </lineage>
</organism>
<dbReference type="GeneID" id="19209736"/>
<keyword evidence="2" id="KW-0560">Oxidoreductase</keyword>
<dbReference type="GO" id="GO:0044550">
    <property type="term" value="P:secondary metabolite biosynthetic process"/>
    <property type="evidence" value="ECO:0007669"/>
    <property type="project" value="UniProtKB-ARBA"/>
</dbReference>
<dbReference type="Proteomes" id="UP000053558">
    <property type="component" value="Unassembled WGS sequence"/>
</dbReference>
<protein>
    <recommendedName>
        <fullName evidence="6">FAD/NAD(P)-binding domain-containing protein</fullName>
    </recommendedName>
</protein>
<dbReference type="RefSeq" id="XP_007775699.1">
    <property type="nucleotide sequence ID" value="XM_007777509.1"/>
</dbReference>
<dbReference type="Gene3D" id="3.50.50.60">
    <property type="entry name" value="FAD/NAD(P)-binding domain"/>
    <property type="match status" value="1"/>
</dbReference>
<evidence type="ECO:0000256" key="2">
    <source>
        <dbReference type="ARBA" id="ARBA00023002"/>
    </source>
</evidence>
<dbReference type="OrthoDB" id="3340390at2759"/>
<keyword evidence="5" id="KW-1185">Reference proteome</keyword>
<dbReference type="EMBL" id="JH711594">
    <property type="protein sequence ID" value="EIW74123.1"/>
    <property type="molecule type" value="Genomic_DNA"/>
</dbReference>
<gene>
    <name evidence="4" type="ORF">CONPUDRAFT_78276</name>
</gene>
<evidence type="ECO:0008006" key="6">
    <source>
        <dbReference type="Google" id="ProtNLM"/>
    </source>
</evidence>
<name>R7SD80_CONPW</name>
<dbReference type="KEGG" id="cput:CONPUDRAFT_78276"/>
<dbReference type="eggNOG" id="ENOG502QW6Y">
    <property type="taxonomic scope" value="Eukaryota"/>
</dbReference>
<dbReference type="InterPro" id="IPR036188">
    <property type="entry name" value="FAD/NAD-bd_sf"/>
</dbReference>
<dbReference type="SUPFAM" id="SSF51905">
    <property type="entry name" value="FAD/NAD(P)-binding domain"/>
    <property type="match status" value="1"/>
</dbReference>
<evidence type="ECO:0000313" key="4">
    <source>
        <dbReference type="EMBL" id="EIW74123.1"/>
    </source>
</evidence>
<dbReference type="AlphaFoldDB" id="R7SD80"/>